<dbReference type="Pfam" id="PF07719">
    <property type="entry name" value="TPR_2"/>
    <property type="match status" value="1"/>
</dbReference>
<dbReference type="Pfam" id="PF13432">
    <property type="entry name" value="TPR_16"/>
    <property type="match status" value="1"/>
</dbReference>
<dbReference type="Pfam" id="PF13181">
    <property type="entry name" value="TPR_8"/>
    <property type="match status" value="1"/>
</dbReference>
<reference evidence="4 5" key="1">
    <citation type="submission" date="2018-11" db="EMBL/GenBank/DDBJ databases">
        <title>Schleiferia aggregans sp. nov., a moderately thermophilic heterotrophic bacterium isolated from microbial mats at a terrestrial hot spring.</title>
        <authorList>
            <person name="Iino T."/>
            <person name="Ohkuma M."/>
            <person name="Haruta S."/>
        </authorList>
    </citation>
    <scope>NUCLEOTIDE SEQUENCE [LARGE SCALE GENOMIC DNA]</scope>
    <source>
        <strain evidence="4 5">LA</strain>
    </source>
</reference>
<name>A0A401XLG0_9FLAO</name>
<feature type="repeat" description="TPR" evidence="3">
    <location>
        <begin position="237"/>
        <end position="270"/>
    </location>
</feature>
<keyword evidence="2 3" id="KW-0802">TPR repeat</keyword>
<keyword evidence="1" id="KW-0677">Repeat</keyword>
<dbReference type="InterPro" id="IPR013105">
    <property type="entry name" value="TPR_2"/>
</dbReference>
<dbReference type="PANTHER" id="PTHR12558">
    <property type="entry name" value="CELL DIVISION CYCLE 16,23,27"/>
    <property type="match status" value="1"/>
</dbReference>
<dbReference type="SUPFAM" id="SSF48452">
    <property type="entry name" value="TPR-like"/>
    <property type="match status" value="2"/>
</dbReference>
<evidence type="ECO:0000256" key="3">
    <source>
        <dbReference type="PROSITE-ProRule" id="PRU00339"/>
    </source>
</evidence>
<evidence type="ECO:0000256" key="2">
    <source>
        <dbReference type="ARBA" id="ARBA00022803"/>
    </source>
</evidence>
<accession>A0A401XLG0</accession>
<protein>
    <submittedName>
        <fullName evidence="4">Uncharacterized protein</fullName>
    </submittedName>
</protein>
<dbReference type="InterPro" id="IPR019734">
    <property type="entry name" value="TPR_rpt"/>
</dbReference>
<evidence type="ECO:0000313" key="5">
    <source>
        <dbReference type="Proteomes" id="UP000286715"/>
    </source>
</evidence>
<dbReference type="PANTHER" id="PTHR12558:SF13">
    <property type="entry name" value="CELL DIVISION CYCLE PROTEIN 27 HOMOLOG"/>
    <property type="match status" value="1"/>
</dbReference>
<dbReference type="PROSITE" id="PS50005">
    <property type="entry name" value="TPR"/>
    <property type="match status" value="3"/>
</dbReference>
<dbReference type="InterPro" id="IPR011990">
    <property type="entry name" value="TPR-like_helical_dom_sf"/>
</dbReference>
<dbReference type="AlphaFoldDB" id="A0A401XLG0"/>
<dbReference type="Proteomes" id="UP000286715">
    <property type="component" value="Unassembled WGS sequence"/>
</dbReference>
<feature type="repeat" description="TPR" evidence="3">
    <location>
        <begin position="414"/>
        <end position="447"/>
    </location>
</feature>
<keyword evidence="5" id="KW-1185">Reference proteome</keyword>
<proteinExistence type="predicted"/>
<organism evidence="4 5">
    <name type="scientific">Thermaurantimonas aggregans</name>
    <dbReference type="NCBI Taxonomy" id="2173829"/>
    <lineage>
        <taxon>Bacteria</taxon>
        <taxon>Pseudomonadati</taxon>
        <taxon>Bacteroidota</taxon>
        <taxon>Flavobacteriia</taxon>
        <taxon>Flavobacteriales</taxon>
        <taxon>Schleiferiaceae</taxon>
        <taxon>Thermaurantimonas</taxon>
    </lineage>
</organism>
<sequence>MVLILPAPKFGFAQQTDEGVDLAAVHSASLPFDNTFMEANRAMMIANYTEALDYLRQCMALKPNEASVHHLMAKAYKELERPDEAIFHAGEAVRLNPQNHWYYVAQAEIYEKYNYFRQAADALMSASSLVTKGSEGLQLQAVDLYIQGMEYKTALKVLDQLEKKVGYDDDITRRRYNVLIKMGKRKKAEKLLERLKEEKPESDMLRGALLNHYKYFKQVKKTEKLLLEWTAFDPTNGEVWIELGNLYAENQQPAKAIEAYKKAIRATNLDARKRVEILLFVSSRYTSITFDEIKELSVFIAQKHPYAPEPQALLGDVLAKEGSRIEAIQAYQRTLRNGGDKESVYQQLILLLSEEGRNAEALTYAQECIQKYPDNLLGYAIGAMSAFQLSQYDKAVELAEAGLPKAIGNKPLKFQLTYVLAESYHKLGNNPASDEYFEKALNIDPNNISALNNFAYYLAERGEKLDKALMLITRANKLQPANATLLDTWAWVLYKRGEYTDALVKIQKAIENGGSEVSVIQEHYGDILHKLGFYSQALAAYSAALETAKDKDHLLLKIRNTPNR</sequence>
<comment type="caution">
    <text evidence="4">The sequence shown here is derived from an EMBL/GenBank/DDBJ whole genome shotgun (WGS) entry which is preliminary data.</text>
</comment>
<dbReference type="EMBL" id="BHZE01000011">
    <property type="protein sequence ID" value="GCD77824.1"/>
    <property type="molecule type" value="Genomic_DNA"/>
</dbReference>
<dbReference type="SMART" id="SM00028">
    <property type="entry name" value="TPR"/>
    <property type="match status" value="7"/>
</dbReference>
<evidence type="ECO:0000313" key="4">
    <source>
        <dbReference type="EMBL" id="GCD77824.1"/>
    </source>
</evidence>
<dbReference type="Pfam" id="PF13429">
    <property type="entry name" value="TPR_15"/>
    <property type="match status" value="1"/>
</dbReference>
<feature type="repeat" description="TPR" evidence="3">
    <location>
        <begin position="66"/>
        <end position="99"/>
    </location>
</feature>
<dbReference type="Gene3D" id="1.25.40.10">
    <property type="entry name" value="Tetratricopeptide repeat domain"/>
    <property type="match status" value="4"/>
</dbReference>
<gene>
    <name evidence="4" type="ORF">JCM31826_13060</name>
</gene>
<evidence type="ECO:0000256" key="1">
    <source>
        <dbReference type="ARBA" id="ARBA00022737"/>
    </source>
</evidence>